<evidence type="ECO:0000256" key="1">
    <source>
        <dbReference type="SAM" id="Phobius"/>
    </source>
</evidence>
<evidence type="ECO:0000313" key="2">
    <source>
        <dbReference type="EMBL" id="QHT27571.1"/>
    </source>
</evidence>
<protein>
    <submittedName>
        <fullName evidence="2">Uncharacterized protein</fullName>
    </submittedName>
</protein>
<feature type="transmembrane region" description="Helical" evidence="1">
    <location>
        <begin position="203"/>
        <end position="222"/>
    </location>
</feature>
<dbReference type="AlphaFoldDB" id="A0A6C0EG47"/>
<keyword evidence="1" id="KW-0472">Membrane</keyword>
<keyword evidence="1" id="KW-0812">Transmembrane</keyword>
<name>A0A6C0EG47_9ZZZZ</name>
<feature type="transmembrane region" description="Helical" evidence="1">
    <location>
        <begin position="228"/>
        <end position="252"/>
    </location>
</feature>
<organism evidence="2">
    <name type="scientific">viral metagenome</name>
    <dbReference type="NCBI Taxonomy" id="1070528"/>
    <lineage>
        <taxon>unclassified sequences</taxon>
        <taxon>metagenomes</taxon>
        <taxon>organismal metagenomes</taxon>
    </lineage>
</organism>
<keyword evidence="1" id="KW-1133">Transmembrane helix</keyword>
<sequence length="271" mass="31388">MSTSSNSGGLNDLINAYTQNPSAVTSGNYNPNGPLSAATVSNQIFTQFQNLVTAQTNAAICDASCQYDASLNALYKAMENARLNEVKAPYEYEQAEEAYYAFLGQSMPNNFQEQKYIEKYNVLMEQYKTQFDETFHKAYQLNDNYNTMYINTNNSYELYLDTLNTNEELRKQFNITASNIFTNDRKSMYENQGLKTIQFHGKILFIFHVLFVIFFIFAIFYFKTSLSIYKKILLIILIILQPMISRLIMFIVNRIYNSVKQLLPKNVYLTL</sequence>
<dbReference type="EMBL" id="MN739824">
    <property type="protein sequence ID" value="QHT27571.1"/>
    <property type="molecule type" value="Genomic_DNA"/>
</dbReference>
<proteinExistence type="predicted"/>
<reference evidence="2" key="1">
    <citation type="journal article" date="2020" name="Nature">
        <title>Giant virus diversity and host interactions through global metagenomics.</title>
        <authorList>
            <person name="Schulz F."/>
            <person name="Roux S."/>
            <person name="Paez-Espino D."/>
            <person name="Jungbluth S."/>
            <person name="Walsh D.A."/>
            <person name="Denef V.J."/>
            <person name="McMahon K.D."/>
            <person name="Konstantinidis K.T."/>
            <person name="Eloe-Fadrosh E.A."/>
            <person name="Kyrpides N.C."/>
            <person name="Woyke T."/>
        </authorList>
    </citation>
    <scope>NUCLEOTIDE SEQUENCE</scope>
    <source>
        <strain evidence="2">GVMAG-M-3300023179-33</strain>
    </source>
</reference>
<accession>A0A6C0EG47</accession>